<name>A0ABV8QQE2_9BACT</name>
<comment type="subcellular location">
    <subcellularLocation>
        <location evidence="1">Endomembrane system</location>
        <topology evidence="1">Multi-pass membrane protein</topology>
    </subcellularLocation>
</comment>
<reference evidence="10" key="1">
    <citation type="journal article" date="2019" name="Int. J. Syst. Evol. Microbiol.">
        <title>The Global Catalogue of Microorganisms (GCM) 10K type strain sequencing project: providing services to taxonomists for standard genome sequencing and annotation.</title>
        <authorList>
            <consortium name="The Broad Institute Genomics Platform"/>
            <consortium name="The Broad Institute Genome Sequencing Center for Infectious Disease"/>
            <person name="Wu L."/>
            <person name="Ma J."/>
        </authorList>
    </citation>
    <scope>NUCLEOTIDE SEQUENCE [LARGE SCALE GENOMIC DNA]</scope>
    <source>
        <strain evidence="10">CECT 8289</strain>
    </source>
</reference>
<sequence length="294" mass="35423">MDKYWKILYDAYSGYAQFFLNEILKPSWHNYFYWLVGASLLIWLAEILFPWRKNQPLIRSHFWLDAFYLLWNYFLFALIAYNALSMVAVQAFNDFLSWFGITNMVALNVATWPHWLQLVFIFVIRDFMQWAIHRLLHNVNWMWQFHKVHHSTKEMGFAALMRYHWMENIIYRSLEYIPLAMIGFGISDFFIVHIFTLVTGQLGHANLKINLGPLKYIFNGPQMHLWHHAKEMPREHPRGFNFGITLSIWDYLFRTNYWPKNDAYLPVGLPDDDYMPEDFIGQNVQPFKNVFKKL</sequence>
<keyword evidence="10" id="KW-1185">Reference proteome</keyword>
<dbReference type="Proteomes" id="UP001595907">
    <property type="component" value="Unassembled WGS sequence"/>
</dbReference>
<dbReference type="EC" id="1.-.-.-" evidence="9"/>
<evidence type="ECO:0000256" key="5">
    <source>
        <dbReference type="ARBA" id="ARBA00023098"/>
    </source>
</evidence>
<evidence type="ECO:0000313" key="9">
    <source>
        <dbReference type="EMBL" id="MFC4262491.1"/>
    </source>
</evidence>
<dbReference type="RefSeq" id="WP_379707950.1">
    <property type="nucleotide sequence ID" value="NZ_JBHSCZ010000001.1"/>
</dbReference>
<organism evidence="9 10">
    <name type="scientific">Ferruginibacter yonginensis</name>
    <dbReference type="NCBI Taxonomy" id="1310416"/>
    <lineage>
        <taxon>Bacteria</taxon>
        <taxon>Pseudomonadati</taxon>
        <taxon>Bacteroidota</taxon>
        <taxon>Chitinophagia</taxon>
        <taxon>Chitinophagales</taxon>
        <taxon>Chitinophagaceae</taxon>
        <taxon>Ferruginibacter</taxon>
    </lineage>
</organism>
<evidence type="ECO:0000256" key="2">
    <source>
        <dbReference type="ARBA" id="ARBA00022692"/>
    </source>
</evidence>
<feature type="domain" description="Fatty acid hydroxylase" evidence="8">
    <location>
        <begin position="119"/>
        <end position="255"/>
    </location>
</feature>
<protein>
    <submittedName>
        <fullName evidence="9">Sterol desaturase family protein</fullName>
        <ecNumber evidence="9">1.-.-.-</ecNumber>
    </submittedName>
</protein>
<keyword evidence="4 9" id="KW-0560">Oxidoreductase</keyword>
<evidence type="ECO:0000313" key="10">
    <source>
        <dbReference type="Proteomes" id="UP001595907"/>
    </source>
</evidence>
<dbReference type="GO" id="GO:0016491">
    <property type="term" value="F:oxidoreductase activity"/>
    <property type="evidence" value="ECO:0007669"/>
    <property type="project" value="UniProtKB-KW"/>
</dbReference>
<evidence type="ECO:0000256" key="3">
    <source>
        <dbReference type="ARBA" id="ARBA00022989"/>
    </source>
</evidence>
<feature type="transmembrane region" description="Helical" evidence="7">
    <location>
        <begin position="31"/>
        <end position="49"/>
    </location>
</feature>
<feature type="transmembrane region" description="Helical" evidence="7">
    <location>
        <begin position="70"/>
        <end position="92"/>
    </location>
</feature>
<dbReference type="EMBL" id="JBHSCZ010000001">
    <property type="protein sequence ID" value="MFC4262491.1"/>
    <property type="molecule type" value="Genomic_DNA"/>
</dbReference>
<feature type="transmembrane region" description="Helical" evidence="7">
    <location>
        <begin position="176"/>
        <end position="198"/>
    </location>
</feature>
<dbReference type="InterPro" id="IPR006694">
    <property type="entry name" value="Fatty_acid_hydroxylase"/>
</dbReference>
<dbReference type="PANTHER" id="PTHR21624:SF1">
    <property type="entry name" value="ALKYLGLYCEROL MONOOXYGENASE"/>
    <property type="match status" value="1"/>
</dbReference>
<evidence type="ECO:0000256" key="6">
    <source>
        <dbReference type="ARBA" id="ARBA00023136"/>
    </source>
</evidence>
<dbReference type="Pfam" id="PF04116">
    <property type="entry name" value="FA_hydroxylase"/>
    <property type="match status" value="1"/>
</dbReference>
<feature type="transmembrane region" description="Helical" evidence="7">
    <location>
        <begin position="98"/>
        <end position="124"/>
    </location>
</feature>
<evidence type="ECO:0000256" key="4">
    <source>
        <dbReference type="ARBA" id="ARBA00023002"/>
    </source>
</evidence>
<gene>
    <name evidence="9" type="ORF">ACFOWM_06365</name>
</gene>
<keyword evidence="5" id="KW-0443">Lipid metabolism</keyword>
<keyword evidence="2 7" id="KW-0812">Transmembrane</keyword>
<keyword evidence="6 7" id="KW-0472">Membrane</keyword>
<evidence type="ECO:0000256" key="7">
    <source>
        <dbReference type="SAM" id="Phobius"/>
    </source>
</evidence>
<keyword evidence="3 7" id="KW-1133">Transmembrane helix</keyword>
<evidence type="ECO:0000256" key="1">
    <source>
        <dbReference type="ARBA" id="ARBA00004127"/>
    </source>
</evidence>
<accession>A0ABV8QQE2</accession>
<evidence type="ECO:0000259" key="8">
    <source>
        <dbReference type="Pfam" id="PF04116"/>
    </source>
</evidence>
<dbReference type="InterPro" id="IPR051689">
    <property type="entry name" value="Sterol_desaturase/TMEM195"/>
</dbReference>
<proteinExistence type="predicted"/>
<dbReference type="PANTHER" id="PTHR21624">
    <property type="entry name" value="STEROL DESATURASE-RELATED PROTEIN"/>
    <property type="match status" value="1"/>
</dbReference>
<comment type="caution">
    <text evidence="9">The sequence shown here is derived from an EMBL/GenBank/DDBJ whole genome shotgun (WGS) entry which is preliminary data.</text>
</comment>